<protein>
    <submittedName>
        <fullName evidence="1">Uncharacterized protein</fullName>
    </submittedName>
</protein>
<organism evidence="1 2">
    <name type="scientific">Acidovorax phage ACP17</name>
    <dbReference type="NCBI Taxonomy" id="2010329"/>
    <lineage>
        <taxon>Viruses</taxon>
        <taxon>Duplodnaviria</taxon>
        <taxon>Heunggongvirae</taxon>
        <taxon>Uroviricota</taxon>
        <taxon>Caudoviricetes</taxon>
        <taxon>Busanvirus</taxon>
        <taxon>Busanvirus ACP17</taxon>
    </lineage>
</organism>
<sequence>MSQNADYDNALKAVRDFPTAALEKLPEGPTAMSQKEAQTYLDAMSKAYEKVAGLLEDRMAEVALAYNLYLYLGDYGSGRTLLLQDDEWTGKSRGEWMSSSEAC</sequence>
<name>A0A218M391_9CAUD</name>
<keyword evidence="2" id="KW-1185">Reference proteome</keyword>
<dbReference type="RefSeq" id="YP_009609833.1">
    <property type="nucleotide sequence ID" value="NC_041997.1"/>
</dbReference>
<dbReference type="GeneID" id="40085918"/>
<evidence type="ECO:0000313" key="2">
    <source>
        <dbReference type="Proteomes" id="UP000224101"/>
    </source>
</evidence>
<dbReference type="KEGG" id="vg:40085918"/>
<proteinExistence type="predicted"/>
<dbReference type="EMBL" id="KY979132">
    <property type="protein sequence ID" value="ASD50514.1"/>
    <property type="molecule type" value="Genomic_DNA"/>
</dbReference>
<dbReference type="Proteomes" id="UP000224101">
    <property type="component" value="Segment"/>
</dbReference>
<reference evidence="1 2" key="1">
    <citation type="submission" date="2017-08" db="EMBL/GenBank/DDBJ databases">
        <title>Characterization and complete genome sequence of novel bacteriophage infecting the causal agent of bacterial fruit blotch, Acidovorax citrulli.</title>
        <authorList>
            <person name="Midani A.R."/>
            <person name="Park S.-H."/>
            <person name="Choi T.-J."/>
        </authorList>
    </citation>
    <scope>NUCLEOTIDE SEQUENCE [LARGE SCALE GENOMIC DNA]</scope>
</reference>
<evidence type="ECO:0000313" key="1">
    <source>
        <dbReference type="EMBL" id="ASD50514.1"/>
    </source>
</evidence>
<accession>A0A218M391</accession>